<protein>
    <recommendedName>
        <fullName evidence="5">Phage T7 F exclusion suppressor FxsA</fullName>
    </recommendedName>
</protein>
<accession>A0ABW7Q6W4</accession>
<dbReference type="EMBL" id="JBIQWL010000003">
    <property type="protein sequence ID" value="MFH8250602.1"/>
    <property type="molecule type" value="Genomic_DNA"/>
</dbReference>
<keyword evidence="2" id="KW-0812">Transmembrane</keyword>
<feature type="transmembrane region" description="Helical" evidence="2">
    <location>
        <begin position="74"/>
        <end position="95"/>
    </location>
</feature>
<dbReference type="RefSeq" id="WP_396640561.1">
    <property type="nucleotide sequence ID" value="NZ_JBIQWL010000003.1"/>
</dbReference>
<comment type="caution">
    <text evidence="3">The sequence shown here is derived from an EMBL/GenBank/DDBJ whole genome shotgun (WGS) entry which is preliminary data.</text>
</comment>
<keyword evidence="4" id="KW-1185">Reference proteome</keyword>
<keyword evidence="2" id="KW-0472">Membrane</keyword>
<evidence type="ECO:0008006" key="5">
    <source>
        <dbReference type="Google" id="ProtNLM"/>
    </source>
</evidence>
<evidence type="ECO:0000313" key="4">
    <source>
        <dbReference type="Proteomes" id="UP001610861"/>
    </source>
</evidence>
<feature type="transmembrane region" description="Helical" evidence="2">
    <location>
        <begin position="12"/>
        <end position="29"/>
    </location>
</feature>
<keyword evidence="2" id="KW-1133">Transmembrane helix</keyword>
<proteinExistence type="predicted"/>
<reference evidence="3 4" key="1">
    <citation type="submission" date="2024-09" db="EMBL/GenBank/DDBJ databases">
        <authorList>
            <person name="Pan X."/>
        </authorList>
    </citation>
    <scope>NUCLEOTIDE SEQUENCE [LARGE SCALE GENOMIC DNA]</scope>
    <source>
        <strain evidence="3 4">B2969</strain>
    </source>
</reference>
<evidence type="ECO:0000313" key="3">
    <source>
        <dbReference type="EMBL" id="MFH8250602.1"/>
    </source>
</evidence>
<dbReference type="Proteomes" id="UP001610861">
    <property type="component" value="Unassembled WGS sequence"/>
</dbReference>
<name>A0ABW7Q6W4_9MICO</name>
<organism evidence="3 4">
    <name type="scientific">Microbacterium alkaliflavum</name>
    <dbReference type="NCBI Taxonomy" id="3248839"/>
    <lineage>
        <taxon>Bacteria</taxon>
        <taxon>Bacillati</taxon>
        <taxon>Actinomycetota</taxon>
        <taxon>Actinomycetes</taxon>
        <taxon>Micrococcales</taxon>
        <taxon>Microbacteriaceae</taxon>
        <taxon>Microbacterium</taxon>
    </lineage>
</organism>
<evidence type="ECO:0000256" key="1">
    <source>
        <dbReference type="SAM" id="MobiDB-lite"/>
    </source>
</evidence>
<feature type="compositionally biased region" description="Basic and acidic residues" evidence="1">
    <location>
        <begin position="170"/>
        <end position="181"/>
    </location>
</feature>
<feature type="transmembrane region" description="Helical" evidence="2">
    <location>
        <begin position="35"/>
        <end position="53"/>
    </location>
</feature>
<gene>
    <name evidence="3" type="ORF">ACH3VR_09590</name>
</gene>
<sequence length="181" mass="19972">MKTWIVRFATLYVFNLVVLLVIDLLVAGVSVGWGVLWAGVILTAATIWLKPLIQKWFAGMAAKSSSQRTKAGETLVKVGLVFLVELVVWVLVVMLSGVHVYNWFLGYLLPPLFLLAAWWIYSTIDDRLEARAGQLYDRATGARSVAGPAPTSTPEARAAKEELQDGLTPEQRRMLDELGNG</sequence>
<feature type="region of interest" description="Disordered" evidence="1">
    <location>
        <begin position="143"/>
        <end position="181"/>
    </location>
</feature>
<feature type="transmembrane region" description="Helical" evidence="2">
    <location>
        <begin position="101"/>
        <end position="121"/>
    </location>
</feature>
<evidence type="ECO:0000256" key="2">
    <source>
        <dbReference type="SAM" id="Phobius"/>
    </source>
</evidence>